<dbReference type="Proteomes" id="UP001152484">
    <property type="component" value="Unassembled WGS sequence"/>
</dbReference>
<name>A0A9P1E204_CUSEU</name>
<dbReference type="SMART" id="SM01010">
    <property type="entry name" value="AMPKBI"/>
    <property type="match status" value="1"/>
</dbReference>
<evidence type="ECO:0000259" key="2">
    <source>
        <dbReference type="SMART" id="SM01010"/>
    </source>
</evidence>
<dbReference type="PANTHER" id="PTHR46316">
    <property type="entry name" value="SNF1-RELATED PROTEIN KINASE REGULATORY SUBUNIT BETA-1"/>
    <property type="match status" value="1"/>
</dbReference>
<dbReference type="PANTHER" id="PTHR46316:SF5">
    <property type="entry name" value="SNF1-RELATED PROTEIN KINASE REGULATORY SUBUNIT BETA-3"/>
    <property type="match status" value="1"/>
</dbReference>
<comment type="similarity">
    <text evidence="1">Belongs to the 5'-AMP-activated protein kinase beta subunit family.</text>
</comment>
<dbReference type="GO" id="GO:0005737">
    <property type="term" value="C:cytoplasm"/>
    <property type="evidence" value="ECO:0007669"/>
    <property type="project" value="UniProtKB-ARBA"/>
</dbReference>
<dbReference type="InterPro" id="IPR006828">
    <property type="entry name" value="ASC_dom"/>
</dbReference>
<proteinExistence type="inferred from homology"/>
<organism evidence="3 4">
    <name type="scientific">Cuscuta europaea</name>
    <name type="common">European dodder</name>
    <dbReference type="NCBI Taxonomy" id="41803"/>
    <lineage>
        <taxon>Eukaryota</taxon>
        <taxon>Viridiplantae</taxon>
        <taxon>Streptophyta</taxon>
        <taxon>Embryophyta</taxon>
        <taxon>Tracheophyta</taxon>
        <taxon>Spermatophyta</taxon>
        <taxon>Magnoliopsida</taxon>
        <taxon>eudicotyledons</taxon>
        <taxon>Gunneridae</taxon>
        <taxon>Pentapetalae</taxon>
        <taxon>asterids</taxon>
        <taxon>lamiids</taxon>
        <taxon>Solanales</taxon>
        <taxon>Convolvulaceae</taxon>
        <taxon>Cuscuteae</taxon>
        <taxon>Cuscuta</taxon>
        <taxon>Cuscuta subgen. Cuscuta</taxon>
    </lineage>
</organism>
<dbReference type="InterPro" id="IPR043554">
    <property type="entry name" value="KINB"/>
</dbReference>
<dbReference type="Pfam" id="PF04739">
    <property type="entry name" value="AMPKBI"/>
    <property type="match status" value="1"/>
</dbReference>
<protein>
    <recommendedName>
        <fullName evidence="2">Association with the SNF1 complex (ASC) domain-containing protein</fullName>
    </recommendedName>
</protein>
<evidence type="ECO:0000313" key="4">
    <source>
        <dbReference type="Proteomes" id="UP001152484"/>
    </source>
</evidence>
<gene>
    <name evidence="3" type="ORF">CEURO_LOCUS4559</name>
</gene>
<dbReference type="EMBL" id="CAMAPE010000008">
    <property type="protein sequence ID" value="CAH9072883.1"/>
    <property type="molecule type" value="Genomic_DNA"/>
</dbReference>
<keyword evidence="4" id="KW-1185">Reference proteome</keyword>
<sequence length="211" mass="23598">MKSLQLVVALDSSESAGGRCQVQETAFLMNILPIFRIHVFFTFYQGFELFITAGGTCSVHIFSPFKAILSYLASPSTLFEMNNPQQHGQNEEHEPIIPGFETPPSPKSSYDNVYNIKEDEGRGLPPEAPPYLLEPMTIRRLTTGQETPDQTPHRVVLNHLCTNVYDRKFSWEPVGVATTHRVGSKYVTNVLYKPPPQKGNGSPNCTRDAQV</sequence>
<accession>A0A9P1E204</accession>
<reference evidence="3" key="1">
    <citation type="submission" date="2022-07" db="EMBL/GenBank/DDBJ databases">
        <authorList>
            <person name="Macas J."/>
            <person name="Novak P."/>
            <person name="Neumann P."/>
        </authorList>
    </citation>
    <scope>NUCLEOTIDE SEQUENCE</scope>
</reference>
<dbReference type="OrthoDB" id="1291590at2759"/>
<evidence type="ECO:0000313" key="3">
    <source>
        <dbReference type="EMBL" id="CAH9072883.1"/>
    </source>
</evidence>
<dbReference type="AlphaFoldDB" id="A0A9P1E204"/>
<evidence type="ECO:0000256" key="1">
    <source>
        <dbReference type="ARBA" id="ARBA00010926"/>
    </source>
</evidence>
<dbReference type="SUPFAM" id="SSF160219">
    <property type="entry name" value="AMPKBI-like"/>
    <property type="match status" value="1"/>
</dbReference>
<comment type="caution">
    <text evidence="3">The sequence shown here is derived from an EMBL/GenBank/DDBJ whole genome shotgun (WGS) entry which is preliminary data.</text>
</comment>
<dbReference type="Gene3D" id="6.20.250.60">
    <property type="match status" value="1"/>
</dbReference>
<feature type="domain" description="Association with the SNF1 complex (ASC)" evidence="2">
    <location>
        <begin position="103"/>
        <end position="195"/>
    </location>
</feature>
<dbReference type="InterPro" id="IPR037256">
    <property type="entry name" value="ASC_dom_sf"/>
</dbReference>